<dbReference type="InterPro" id="IPR050463">
    <property type="entry name" value="Gfo/Idh/MocA_oxidrdct_glycsds"/>
</dbReference>
<protein>
    <submittedName>
        <fullName evidence="3">Oxidoreductase family, NAD-binding Rossmann fold</fullName>
    </submittedName>
</protein>
<dbReference type="GO" id="GO:0000166">
    <property type="term" value="F:nucleotide binding"/>
    <property type="evidence" value="ECO:0007669"/>
    <property type="project" value="InterPro"/>
</dbReference>
<keyword evidence="4" id="KW-1185">Reference proteome</keyword>
<dbReference type="EMBL" id="OBQK01000002">
    <property type="protein sequence ID" value="SOC53820.1"/>
    <property type="molecule type" value="Genomic_DNA"/>
</dbReference>
<reference evidence="4" key="1">
    <citation type="submission" date="2017-08" db="EMBL/GenBank/DDBJ databases">
        <authorList>
            <person name="Varghese N."/>
            <person name="Submissions S."/>
        </authorList>
    </citation>
    <scope>NUCLEOTIDE SEQUENCE [LARGE SCALE GENOMIC DNA]</scope>
    <source>
        <strain evidence="4">USBA17B2</strain>
    </source>
</reference>
<evidence type="ECO:0000256" key="1">
    <source>
        <dbReference type="ARBA" id="ARBA00023002"/>
    </source>
</evidence>
<keyword evidence="1" id="KW-0560">Oxidoreductase</keyword>
<sequence>MSNADGRLRVAMIGHAFMGRAHSQAWRVAPRFFDLPREPVMQVLVGRSPDRAEEAARQLGWAEAQTDWRAVLERDDVDLVDICTPGDTHAEIAVAALEAGKHVLVEKPMANTLDQAERMTRAAERAAARQVWSMVGFTYRRVPAVALAQRLVAEGRIGEVRQVRCQYLQDWLADEQAPGS</sequence>
<dbReference type="STRING" id="1122622.GCA_000421185_02652"/>
<organism evidence="3 4">
    <name type="scientific">Ornithinimicrobium cerasi</name>
    <dbReference type="NCBI Taxonomy" id="2248773"/>
    <lineage>
        <taxon>Bacteria</taxon>
        <taxon>Bacillati</taxon>
        <taxon>Actinomycetota</taxon>
        <taxon>Actinomycetes</taxon>
        <taxon>Micrococcales</taxon>
        <taxon>Ornithinimicrobiaceae</taxon>
        <taxon>Ornithinimicrobium</taxon>
    </lineage>
</organism>
<dbReference type="InterPro" id="IPR000683">
    <property type="entry name" value="Gfo/Idh/MocA-like_OxRdtase_N"/>
</dbReference>
<dbReference type="SUPFAM" id="SSF51735">
    <property type="entry name" value="NAD(P)-binding Rossmann-fold domains"/>
    <property type="match status" value="1"/>
</dbReference>
<dbReference type="PANTHER" id="PTHR43818">
    <property type="entry name" value="BCDNA.GH03377"/>
    <property type="match status" value="1"/>
</dbReference>
<dbReference type="GO" id="GO:0016491">
    <property type="term" value="F:oxidoreductase activity"/>
    <property type="evidence" value="ECO:0007669"/>
    <property type="project" value="UniProtKB-KW"/>
</dbReference>
<dbReference type="PANTHER" id="PTHR43818:SF11">
    <property type="entry name" value="BCDNA.GH03377"/>
    <property type="match status" value="1"/>
</dbReference>
<dbReference type="AlphaFoldDB" id="A0A285VIE7"/>
<accession>A0A285VIE7</accession>
<evidence type="ECO:0000313" key="3">
    <source>
        <dbReference type="EMBL" id="SOC53820.1"/>
    </source>
</evidence>
<dbReference type="Gene3D" id="3.30.360.10">
    <property type="entry name" value="Dihydrodipicolinate Reductase, domain 2"/>
    <property type="match status" value="1"/>
</dbReference>
<dbReference type="Pfam" id="PF01408">
    <property type="entry name" value="GFO_IDH_MocA"/>
    <property type="match status" value="1"/>
</dbReference>
<gene>
    <name evidence="3" type="ORF">SAMN05421879_102178</name>
</gene>
<dbReference type="InterPro" id="IPR036291">
    <property type="entry name" value="NAD(P)-bd_dom_sf"/>
</dbReference>
<evidence type="ECO:0000313" key="4">
    <source>
        <dbReference type="Proteomes" id="UP000219688"/>
    </source>
</evidence>
<name>A0A285VIE7_9MICO</name>
<dbReference type="Gene3D" id="3.40.50.720">
    <property type="entry name" value="NAD(P)-binding Rossmann-like Domain"/>
    <property type="match status" value="1"/>
</dbReference>
<dbReference type="Proteomes" id="UP000219688">
    <property type="component" value="Unassembled WGS sequence"/>
</dbReference>
<proteinExistence type="predicted"/>
<feature type="domain" description="Gfo/Idh/MocA-like oxidoreductase N-terminal" evidence="2">
    <location>
        <begin position="8"/>
        <end position="128"/>
    </location>
</feature>
<evidence type="ECO:0000259" key="2">
    <source>
        <dbReference type="Pfam" id="PF01408"/>
    </source>
</evidence>